<dbReference type="EMBL" id="CAFBMH010000016">
    <property type="protein sequence ID" value="CAB4898085.1"/>
    <property type="molecule type" value="Genomic_DNA"/>
</dbReference>
<gene>
    <name evidence="2" type="ORF">UFOPK2754_00041</name>
    <name evidence="3" type="ORF">UFOPK3139_00309</name>
    <name evidence="4" type="ORF">UFOPK3543_00703</name>
    <name evidence="5" type="ORF">UFOPK3967_00738</name>
</gene>
<organism evidence="4">
    <name type="scientific">freshwater metagenome</name>
    <dbReference type="NCBI Taxonomy" id="449393"/>
    <lineage>
        <taxon>unclassified sequences</taxon>
        <taxon>metagenomes</taxon>
        <taxon>ecological metagenomes</taxon>
    </lineage>
</organism>
<evidence type="ECO:0000313" key="4">
    <source>
        <dbReference type="EMBL" id="CAB4898085.1"/>
    </source>
</evidence>
<sequence length="171" mass="18109">MAGALRFAVVATAPSIDVELASVRGEARPFGNWLTTFPLVLVVVDPYTHESAWILKTAQRVLENYAGADCRVAFLATADAAGSLQFLGSLADEFLAFADPDRAVVKSLSLTVLPALVVVRQDGSLLGAAEGWVPEEWRALCEDLTRLTSWSRPNVPAAGDPPAYPGTPTAG</sequence>
<protein>
    <submittedName>
        <fullName evidence="4">Unannotated protein</fullName>
    </submittedName>
</protein>
<accession>A0A6J7FY22</accession>
<name>A0A6J7FY22_9ZZZZ</name>
<dbReference type="EMBL" id="CAEZYR010000001">
    <property type="protein sequence ID" value="CAB4724483.1"/>
    <property type="molecule type" value="Genomic_DNA"/>
</dbReference>
<feature type="region of interest" description="Disordered" evidence="1">
    <location>
        <begin position="151"/>
        <end position="171"/>
    </location>
</feature>
<evidence type="ECO:0000313" key="2">
    <source>
        <dbReference type="EMBL" id="CAB4724483.1"/>
    </source>
</evidence>
<reference evidence="4" key="1">
    <citation type="submission" date="2020-05" db="EMBL/GenBank/DDBJ databases">
        <authorList>
            <person name="Chiriac C."/>
            <person name="Salcher M."/>
            <person name="Ghai R."/>
            <person name="Kavagutti S V."/>
        </authorList>
    </citation>
    <scope>NUCLEOTIDE SEQUENCE</scope>
</reference>
<evidence type="ECO:0000256" key="1">
    <source>
        <dbReference type="SAM" id="MobiDB-lite"/>
    </source>
</evidence>
<dbReference type="SUPFAM" id="SSF52833">
    <property type="entry name" value="Thioredoxin-like"/>
    <property type="match status" value="1"/>
</dbReference>
<dbReference type="EMBL" id="CAFABA010000007">
    <property type="protein sequence ID" value="CAB4815341.1"/>
    <property type="molecule type" value="Genomic_DNA"/>
</dbReference>
<dbReference type="AlphaFoldDB" id="A0A6J7FY22"/>
<evidence type="ECO:0000313" key="3">
    <source>
        <dbReference type="EMBL" id="CAB4815341.1"/>
    </source>
</evidence>
<dbReference type="EMBL" id="CAFBOS010000032">
    <property type="protein sequence ID" value="CAB4986739.1"/>
    <property type="molecule type" value="Genomic_DNA"/>
</dbReference>
<proteinExistence type="predicted"/>
<dbReference type="InterPro" id="IPR036249">
    <property type="entry name" value="Thioredoxin-like_sf"/>
</dbReference>
<evidence type="ECO:0000313" key="5">
    <source>
        <dbReference type="EMBL" id="CAB4986739.1"/>
    </source>
</evidence>